<dbReference type="InterPro" id="IPR006827">
    <property type="entry name" value="Lant_deHydtase_N"/>
</dbReference>
<reference evidence="2" key="1">
    <citation type="submission" date="2020-10" db="EMBL/GenBank/DDBJ databases">
        <authorList>
            <person name="Castelo-Branco R."/>
            <person name="Eusebio N."/>
            <person name="Adriana R."/>
            <person name="Vieira A."/>
            <person name="Brugerolle De Fraissinette N."/>
            <person name="Rezende De Castro R."/>
            <person name="Schneider M.P."/>
            <person name="Vasconcelos V."/>
            <person name="Leao P.N."/>
        </authorList>
    </citation>
    <scope>NUCLEOTIDE SEQUENCE</scope>
    <source>
        <strain evidence="2">LEGE 12446</strain>
    </source>
</reference>
<evidence type="ECO:0000313" key="2">
    <source>
        <dbReference type="EMBL" id="MBE9021160.1"/>
    </source>
</evidence>
<sequence>MCNQLQKPKIAPHEIELPGSNWTLWRSVCVRGAGFPANLLLSLEMSNCHIFAEEVLRLREEIAQARLIAIQNLDVEYKNLDKTERRPLAKALKKLRQHQLPDLDHPAVNQFRKVWLQMIAAQTTLSESLASGFLQNCHQLQILFSDSQFQEALLWQNREFADHIQTFLKQQCTTLNQSLWYKIRGLFNYLQRYCTKNDSIGFFGPIGWGTVTSQETAIKFTPGSDLLADRRVYLESWAINTLAQTLNVNNNLRPWLAPALVPNVYLAGNQLHLPAIAALIRDGKLPASVQSVIHLSQEQVELLQLCDGKQTAVTIAHQVMQNSTLHFSDEAAVYAQLQKLCQLGALRWTLEVPISQYPEKLLREKLNQIGDNTLRKSALTALSELETAKDQVIQAAGNTQRLSQALADLEATFTKLTNQAATRAAGKTYAGRTIIYEDCRRDIQLTLGTDLLAELGNPLDLLLTSTRWYTYQIAEGYQALFKQIYDELKQNCGNTEVDFYSFSLKALPLLRDENSSPIASARANLQKFWNEILAVSPDQKQVDYQAADLKSTVENTFTAPHAGWQLARYRSPDVMIAGSSVNAINQGEYQLVLGELHLFNTLSRAVFVSSHPNPTELMAARAQDITTPTIAPLPSPNWNTQRLALELVPPQDIRFAYEAGHPGIPDTKTVTLGELVVVETSEGLQIQTRDQRICFPIVEFFGYTLSNLCMSFPAILPPASHTPRVTIDRLVVVRESWRLPLADLAFAHTLDRTEQYLAIRQMVKDYELPRFVFARVPSEVKPYYIDFNSPVYCELLAKIARQAVTANPEYYLCLTEMLPSFDQLWLTDAAGQRYTSELRLVALDPKSPPFHICVM</sequence>
<protein>
    <submittedName>
        <fullName evidence="2">Lantibiotic dehydratase</fullName>
    </submittedName>
</protein>
<feature type="domain" description="Lantibiotic dehydratase N-terminal" evidence="1">
    <location>
        <begin position="146"/>
        <end position="613"/>
    </location>
</feature>
<organism evidence="2 3">
    <name type="scientific">Desmonostoc muscorum LEGE 12446</name>
    <dbReference type="NCBI Taxonomy" id="1828758"/>
    <lineage>
        <taxon>Bacteria</taxon>
        <taxon>Bacillati</taxon>
        <taxon>Cyanobacteriota</taxon>
        <taxon>Cyanophyceae</taxon>
        <taxon>Nostocales</taxon>
        <taxon>Nostocaceae</taxon>
        <taxon>Desmonostoc</taxon>
    </lineage>
</organism>
<dbReference type="Pfam" id="PF04738">
    <property type="entry name" value="Lant_dehydr_N"/>
    <property type="match status" value="1"/>
</dbReference>
<dbReference type="EMBL" id="JADEXS010000009">
    <property type="protein sequence ID" value="MBE9021160.1"/>
    <property type="molecule type" value="Genomic_DNA"/>
</dbReference>
<evidence type="ECO:0000313" key="3">
    <source>
        <dbReference type="Proteomes" id="UP000622533"/>
    </source>
</evidence>
<dbReference type="Proteomes" id="UP000622533">
    <property type="component" value="Unassembled WGS sequence"/>
</dbReference>
<proteinExistence type="predicted"/>
<name>A0A8J6ZQV1_DESMC</name>
<keyword evidence="3" id="KW-1185">Reference proteome</keyword>
<accession>A0A8J6ZQV1</accession>
<dbReference type="RefSeq" id="WP_193913073.1">
    <property type="nucleotide sequence ID" value="NZ_JADEXS020000001.1"/>
</dbReference>
<dbReference type="AlphaFoldDB" id="A0A8J6ZQV1"/>
<evidence type="ECO:0000259" key="1">
    <source>
        <dbReference type="Pfam" id="PF04738"/>
    </source>
</evidence>
<comment type="caution">
    <text evidence="2">The sequence shown here is derived from an EMBL/GenBank/DDBJ whole genome shotgun (WGS) entry which is preliminary data.</text>
</comment>
<gene>
    <name evidence="2" type="ORF">IQ276_01405</name>
</gene>